<proteinExistence type="predicted"/>
<accession>A0ABX3LBW9</accession>
<evidence type="ECO:0000313" key="1">
    <source>
        <dbReference type="EMBL" id="OOQ48224.1"/>
    </source>
</evidence>
<comment type="caution">
    <text evidence="1">The sequence shown here is derived from an EMBL/GenBank/DDBJ whole genome shotgun (WGS) entry which is preliminary data.</text>
</comment>
<organism evidence="1 2">
    <name type="scientific">Streptomyces antibioticus</name>
    <dbReference type="NCBI Taxonomy" id="1890"/>
    <lineage>
        <taxon>Bacteria</taxon>
        <taxon>Bacillati</taxon>
        <taxon>Actinomycetota</taxon>
        <taxon>Actinomycetes</taxon>
        <taxon>Kitasatosporales</taxon>
        <taxon>Streptomycetaceae</taxon>
        <taxon>Streptomyces</taxon>
    </lineage>
</organism>
<protein>
    <submittedName>
        <fullName evidence="1">Uncharacterized protein</fullName>
    </submittedName>
</protein>
<evidence type="ECO:0000313" key="2">
    <source>
        <dbReference type="Proteomes" id="UP000190306"/>
    </source>
</evidence>
<name>A0ABX3LBW9_STRAT</name>
<sequence length="105" mass="10551">MGDAESVSGAQVFDQCLAAGAQAEANGARRGGRSSARSGCTAVRYGFVLEDGTLGERAHAALSRSRPTGAAVRRVSHVVPAPGVRNAVGVPRVWPPGPSGPASVT</sequence>
<dbReference type="Proteomes" id="UP000190306">
    <property type="component" value="Chromosome"/>
</dbReference>
<keyword evidence="2" id="KW-1185">Reference proteome</keyword>
<gene>
    <name evidence="1" type="ORF">AFM16_37325</name>
</gene>
<dbReference type="EMBL" id="LHQL01000014">
    <property type="protein sequence ID" value="OOQ48224.1"/>
    <property type="molecule type" value="Genomic_DNA"/>
</dbReference>
<reference evidence="1 2" key="1">
    <citation type="submission" date="2015-07" db="EMBL/GenBank/DDBJ databases">
        <title>Draft Genome Sequence of Streptomyces antibioticus, IMRU 3720 reveals insights in the evolution of actinomycin biosynthetic gene clusters in Streptomyces.</title>
        <authorList>
            <person name="Crnovcic I."/>
            <person name="Ruckert C."/>
            <person name="Kalinowksi J."/>
            <person name="Keller U."/>
        </authorList>
    </citation>
    <scope>NUCLEOTIDE SEQUENCE [LARGE SCALE GENOMIC DNA]</scope>
    <source>
        <strain evidence="1 2">DSM 41481</strain>
    </source>
</reference>